<evidence type="ECO:0000313" key="2">
    <source>
        <dbReference type="EMBL" id="SNR33140.1"/>
    </source>
</evidence>
<dbReference type="InterPro" id="IPR035986">
    <property type="entry name" value="PKD_dom_sf"/>
</dbReference>
<gene>
    <name evidence="2" type="ORF">SAMN06269173_101595</name>
</gene>
<dbReference type="InterPro" id="IPR013783">
    <property type="entry name" value="Ig-like_fold"/>
</dbReference>
<proteinExistence type="predicted"/>
<dbReference type="InterPro" id="IPR000601">
    <property type="entry name" value="PKD_dom"/>
</dbReference>
<accession>A0A238VFI4</accession>
<dbReference type="CDD" id="cd00146">
    <property type="entry name" value="PKD"/>
    <property type="match status" value="1"/>
</dbReference>
<dbReference type="PROSITE" id="PS50093">
    <property type="entry name" value="PKD"/>
    <property type="match status" value="1"/>
</dbReference>
<reference evidence="3" key="1">
    <citation type="submission" date="2017-06" db="EMBL/GenBank/DDBJ databases">
        <authorList>
            <person name="Varghese N."/>
            <person name="Submissions S."/>
        </authorList>
    </citation>
    <scope>NUCLEOTIDE SEQUENCE [LARGE SCALE GENOMIC DNA]</scope>
    <source>
        <strain evidence="3">DSM 28041</strain>
    </source>
</reference>
<name>A0A238VFI4_9BACT</name>
<dbReference type="SUPFAM" id="SSF49299">
    <property type="entry name" value="PKD domain"/>
    <property type="match status" value="1"/>
</dbReference>
<dbReference type="InterPro" id="IPR022409">
    <property type="entry name" value="PKD/Chitinase_dom"/>
</dbReference>
<dbReference type="AlphaFoldDB" id="A0A238VFI4"/>
<keyword evidence="3" id="KW-1185">Reference proteome</keyword>
<dbReference type="Pfam" id="PF18911">
    <property type="entry name" value="PKD_4"/>
    <property type="match status" value="1"/>
</dbReference>
<evidence type="ECO:0000313" key="3">
    <source>
        <dbReference type="Proteomes" id="UP000198310"/>
    </source>
</evidence>
<dbReference type="SUPFAM" id="SSF82171">
    <property type="entry name" value="DPP6 N-terminal domain-like"/>
    <property type="match status" value="1"/>
</dbReference>
<dbReference type="Proteomes" id="UP000198310">
    <property type="component" value="Unassembled WGS sequence"/>
</dbReference>
<dbReference type="EMBL" id="FZNS01000001">
    <property type="protein sequence ID" value="SNR33140.1"/>
    <property type="molecule type" value="Genomic_DNA"/>
</dbReference>
<dbReference type="SMART" id="SM00089">
    <property type="entry name" value="PKD"/>
    <property type="match status" value="3"/>
</dbReference>
<dbReference type="Gene3D" id="2.60.40.10">
    <property type="entry name" value="Immunoglobulins"/>
    <property type="match status" value="1"/>
</dbReference>
<dbReference type="RefSeq" id="WP_089331593.1">
    <property type="nucleotide sequence ID" value="NZ_FZNS01000001.1"/>
</dbReference>
<feature type="domain" description="PKD" evidence="1">
    <location>
        <begin position="372"/>
        <end position="462"/>
    </location>
</feature>
<evidence type="ECO:0000259" key="1">
    <source>
        <dbReference type="PROSITE" id="PS50093"/>
    </source>
</evidence>
<protein>
    <submittedName>
        <fullName evidence="2">Gliding motility-associated C-terminal domain-containing protein</fullName>
    </submittedName>
</protein>
<dbReference type="Pfam" id="PF13585">
    <property type="entry name" value="CHU_C"/>
    <property type="match status" value="1"/>
</dbReference>
<sequence>MKKIFTLIILLATQHCLFAQKENNNWLFGRNAGISFAGATPVALTTSAMSTYEACASVSDGAGNLLFYTNSVNVWNRNHALMQNGQVLGGHESASQGAAIVQSPANSNQYYLFVVDGCDNYLQGGLKYSLIDMTQQSGLGAVVNKAVQVASGSVTEKLTVVPHANGTDSWILVHQWQSNQFLAYLLTRNGLTTTPIISSVGSVHTGGGGNYQNANAVGYMKASPAGNKLAVGIRDGSFELFDFNNFTGRLSNYVPLRQFYRSYGVEFSPDGTKLYGTNLDGNSLMQFNLQAGSSAAIAASGMIVGYTSGYAGALQLGPNGKIYVAQYESNFVGVINEPDRLGSACDFQSSGVNLGNRVCQIGLPNNRSLPVRPLTAAFTSNTVCFGTATPFAATIGGGSGVAVATWNFGDATSGTANTATGLTPTHTFSAPGTYTVTLSVTEPGMAAPITVSSTVTVSPVPTVNLGPSVQQVCQGQPVTLTAGSQPTGTTFRWQDGSTNASFTATTSGQYYVDVTNAQGCTTRGSATVQVVAPPVLTLGPALQRLCQGQTLTLSAGVQPAGATYRWQDGSTGATFVVRTSGTYSVVVTLPPGCTAQASTQVEAVPLPTVNLGQDTTLCLQQPLVLTVGRQPAGSTYRWQDGSTAATYSATVGGTYSVEVTSANGCVSRDERVVMAAECPFEIPNIITPNKDQNNETFVLKGLNPKAWSLVVYNRWGRQVYETTSYDNGWNADGHPDGVYYYMLKNATTGQLYRGWVQVAR</sequence>
<organism evidence="2 3">
    <name type="scientific">Hymenobacter mucosus</name>
    <dbReference type="NCBI Taxonomy" id="1411120"/>
    <lineage>
        <taxon>Bacteria</taxon>
        <taxon>Pseudomonadati</taxon>
        <taxon>Bacteroidota</taxon>
        <taxon>Cytophagia</taxon>
        <taxon>Cytophagales</taxon>
        <taxon>Hymenobacteraceae</taxon>
        <taxon>Hymenobacter</taxon>
    </lineage>
</organism>